<keyword evidence="2" id="KW-0812">Transmembrane</keyword>
<keyword evidence="2" id="KW-1133">Transmembrane helix</keyword>
<dbReference type="EMBL" id="CP001810">
    <property type="protein sequence ID" value="ADL33307.1"/>
    <property type="molecule type" value="Genomic_DNA"/>
</dbReference>
<gene>
    <name evidence="3" type="ordered locus">bpr_I0561</name>
</gene>
<dbReference type="Proteomes" id="UP000001299">
    <property type="component" value="Chromosome 1"/>
</dbReference>
<name>E0S0I2_BUTPB</name>
<dbReference type="AlphaFoldDB" id="E0S0I2"/>
<dbReference type="KEGG" id="bpb:bpr_I0561"/>
<protein>
    <submittedName>
        <fullName evidence="3">Uncharacterized protein</fullName>
    </submittedName>
</protein>
<dbReference type="STRING" id="515622.bpr_I0561"/>
<evidence type="ECO:0000313" key="3">
    <source>
        <dbReference type="EMBL" id="ADL33307.1"/>
    </source>
</evidence>
<sequence>MGKLLNNKPRRRFAGRNNKVENFMNKLAEKISAQDIIRANSQAEAAEAQRIKQEAEHYRQQLEEIKQASVEYKAILEEMRNDSDDYKNQLKEMQEDYKAYKQKLEESDTKIHDVGVQVYRNVQAVIEKSQDKSKEDIKDLQNRLETLQVSVETKNSALLPLTIITMVLVIADLVFNILRFLGII</sequence>
<evidence type="ECO:0000256" key="2">
    <source>
        <dbReference type="SAM" id="Phobius"/>
    </source>
</evidence>
<reference evidence="3 4" key="1">
    <citation type="journal article" date="2010" name="PLoS ONE">
        <title>The glycobiome of the rumen bacterium Butyrivibrio proteoclasticus B316(T) highlights adaptation to a polysaccharide-rich environment.</title>
        <authorList>
            <person name="Kelly W.J."/>
            <person name="Leahy S.C."/>
            <person name="Altermann E."/>
            <person name="Yeoman C.J."/>
            <person name="Dunne J.C."/>
            <person name="Kong Z."/>
            <person name="Pacheco D.M."/>
            <person name="Li D."/>
            <person name="Noel S.J."/>
            <person name="Moon C.D."/>
            <person name="Cookson A.L."/>
            <person name="Attwood G.T."/>
        </authorList>
    </citation>
    <scope>NUCLEOTIDE SEQUENCE [LARGE SCALE GENOMIC DNA]</scope>
    <source>
        <strain evidence="4">ATCC 51982 / DSM 14932 / B316</strain>
    </source>
</reference>
<dbReference type="eggNOG" id="ENOG50342KT">
    <property type="taxonomic scope" value="Bacteria"/>
</dbReference>
<keyword evidence="2" id="KW-0472">Membrane</keyword>
<organism evidence="3 4">
    <name type="scientific">Butyrivibrio proteoclasticus (strain ATCC 51982 / DSM 14932 / B316)</name>
    <name type="common">Clostridium proteoclasticum</name>
    <dbReference type="NCBI Taxonomy" id="515622"/>
    <lineage>
        <taxon>Bacteria</taxon>
        <taxon>Bacillati</taxon>
        <taxon>Bacillota</taxon>
        <taxon>Clostridia</taxon>
        <taxon>Lachnospirales</taxon>
        <taxon>Lachnospiraceae</taxon>
        <taxon>Butyrivibrio</taxon>
    </lineage>
</organism>
<dbReference type="Gene3D" id="1.20.1170.10">
    <property type="match status" value="1"/>
</dbReference>
<evidence type="ECO:0000256" key="1">
    <source>
        <dbReference type="SAM" id="Coils"/>
    </source>
</evidence>
<proteinExistence type="predicted"/>
<feature type="transmembrane region" description="Helical" evidence="2">
    <location>
        <begin position="157"/>
        <end position="178"/>
    </location>
</feature>
<dbReference type="HOGENOM" id="CLU_1465627_0_0_9"/>
<evidence type="ECO:0000313" key="4">
    <source>
        <dbReference type="Proteomes" id="UP000001299"/>
    </source>
</evidence>
<feature type="coiled-coil region" evidence="1">
    <location>
        <begin position="36"/>
        <end position="157"/>
    </location>
</feature>
<keyword evidence="1" id="KW-0175">Coiled coil</keyword>
<keyword evidence="4" id="KW-1185">Reference proteome</keyword>
<accession>E0S0I2</accession>